<name>A0A2G5HSW2_CERBT</name>
<dbReference type="OrthoDB" id="3639461at2759"/>
<organism evidence="1 3">
    <name type="scientific">Cercospora beticola</name>
    <name type="common">Sugarbeet leaf spot fungus</name>
    <dbReference type="NCBI Taxonomy" id="122368"/>
    <lineage>
        <taxon>Eukaryota</taxon>
        <taxon>Fungi</taxon>
        <taxon>Dikarya</taxon>
        <taxon>Ascomycota</taxon>
        <taxon>Pezizomycotina</taxon>
        <taxon>Dothideomycetes</taxon>
        <taxon>Dothideomycetidae</taxon>
        <taxon>Mycosphaerellales</taxon>
        <taxon>Mycosphaerellaceae</taxon>
        <taxon>Cercospora</taxon>
    </lineage>
</organism>
<gene>
    <name evidence="1" type="ORF">CB0940_10283</name>
    <name evidence="2" type="ORF">RHO25_011649</name>
</gene>
<proteinExistence type="predicted"/>
<protein>
    <submittedName>
        <fullName evidence="1">Uncharacterized protein</fullName>
    </submittedName>
</protein>
<reference evidence="1 3" key="1">
    <citation type="submission" date="2015-10" db="EMBL/GenBank/DDBJ databases">
        <title>The cercosporin biosynthetic gene cluster was horizontally transferred to several fungal lineages and shown to be expanded in Cercospora beticola based on microsynteny with recipient genomes.</title>
        <authorList>
            <person name="De Jonge R."/>
            <person name="Ebert M.K."/>
            <person name="Suttle J.C."/>
            <person name="Jurick Ii W.M."/>
            <person name="Secor G.A."/>
            <person name="Thomma B.P."/>
            <person name="Van De Peer Y."/>
            <person name="Bolton M.D."/>
        </authorList>
    </citation>
    <scope>NUCLEOTIDE SEQUENCE [LARGE SCALE GENOMIC DNA]</scope>
    <source>
        <strain evidence="1 3">09-40</strain>
    </source>
</reference>
<dbReference type="EMBL" id="LKMD01000103">
    <property type="protein sequence ID" value="PIA95627.1"/>
    <property type="molecule type" value="Genomic_DNA"/>
</dbReference>
<sequence length="407" mass="45867">MYRPNLTVDCALARLTKELEQTSPLPSTPATARSIGIPATKLTSIEYSPVPEEAPDRDEPFDFQALPPELRNKTYHIALAHDVSEGMMPNTALLRTCKQIHDEAFLLIEDLGRIALEVEVGDHGTLQVRGNVQGGIKVFDNFAPLAEFERIFPDYLHRFSQVDVSIKLADQEDKDTPSDLYLQTFGTVNRFLFSLANELKSQNGLHRPSTQQRKPTITIEINSTCLALENRATLAEELLYPLAKIPLTYNLSIAENSISAETGDLLAALREHHNRPASTVAPEVHYNLLTQWNLTKTHLTLTTHLNVQPNHQRIRLSRTAPHRTIALLRLKHFGKACYHLLESVIEDRAIVFSQRSENRVYGTLVTLQRVLQTLGRERGLSVEKLQEECEEIEMGFARMVGDRSPLA</sequence>
<evidence type="ECO:0000313" key="1">
    <source>
        <dbReference type="EMBL" id="PIA95627.1"/>
    </source>
</evidence>
<evidence type="ECO:0000313" key="3">
    <source>
        <dbReference type="Proteomes" id="UP000230605"/>
    </source>
</evidence>
<evidence type="ECO:0000313" key="4">
    <source>
        <dbReference type="Proteomes" id="UP001302367"/>
    </source>
</evidence>
<dbReference type="EMBL" id="CP134191">
    <property type="protein sequence ID" value="WPB06989.1"/>
    <property type="molecule type" value="Genomic_DNA"/>
</dbReference>
<evidence type="ECO:0000313" key="2">
    <source>
        <dbReference type="EMBL" id="WPB06989.1"/>
    </source>
</evidence>
<keyword evidence="4" id="KW-1185">Reference proteome</keyword>
<dbReference type="AlphaFoldDB" id="A0A2G5HSW2"/>
<dbReference type="Proteomes" id="UP000230605">
    <property type="component" value="Chromosome 8"/>
</dbReference>
<accession>A0A2G5HSW2</accession>
<dbReference type="Proteomes" id="UP001302367">
    <property type="component" value="Chromosome 8"/>
</dbReference>
<reference evidence="2 4" key="2">
    <citation type="submission" date="2023-09" db="EMBL/GenBank/DDBJ databases">
        <title>Complete-Gapless Cercospora beticola genome.</title>
        <authorList>
            <person name="Wyatt N.A."/>
            <person name="Spanner R.E."/>
            <person name="Bolton M.D."/>
        </authorList>
    </citation>
    <scope>NUCLEOTIDE SEQUENCE [LARGE SCALE GENOMIC DNA]</scope>
    <source>
        <strain evidence="2">Cb09-40</strain>
    </source>
</reference>